<evidence type="ECO:0000256" key="2">
    <source>
        <dbReference type="SAM" id="Phobius"/>
    </source>
</evidence>
<feature type="transmembrane region" description="Helical" evidence="2">
    <location>
        <begin position="55"/>
        <end position="72"/>
    </location>
</feature>
<keyword evidence="2" id="KW-0472">Membrane</keyword>
<comment type="caution">
    <text evidence="3">The sequence shown here is derived from an EMBL/GenBank/DDBJ whole genome shotgun (WGS) entry which is preliminary data.</text>
</comment>
<sequence length="73" mass="7425">MDGFRGAAVPGPQPRPSRTSGHNAAVRWFYGLLLIVIGIAAVAGIISTASMGQTPVAIAIGIVALAFFSRVGC</sequence>
<dbReference type="Proteomes" id="UP001206639">
    <property type="component" value="Unassembled WGS sequence"/>
</dbReference>
<reference evidence="4" key="1">
    <citation type="submission" date="2023-07" db="EMBL/GenBank/DDBJ databases">
        <authorList>
            <person name="Deng Y."/>
            <person name="Zhang Y.-Q."/>
        </authorList>
    </citation>
    <scope>NUCLEOTIDE SEQUENCE [LARGE SCALE GENOMIC DNA]</scope>
    <source>
        <strain evidence="4">CPCC 205710</strain>
    </source>
</reference>
<evidence type="ECO:0000313" key="3">
    <source>
        <dbReference type="EMBL" id="MCT7657599.1"/>
    </source>
</evidence>
<proteinExistence type="predicted"/>
<gene>
    <name evidence="3" type="ORF">N4S67_04080</name>
</gene>
<name>A0ABT2M5R2_9MYCO</name>
<keyword evidence="2" id="KW-1133">Transmembrane helix</keyword>
<evidence type="ECO:0000256" key="1">
    <source>
        <dbReference type="SAM" id="MobiDB-lite"/>
    </source>
</evidence>
<protein>
    <submittedName>
        <fullName evidence="3">Uncharacterized protein</fullName>
    </submittedName>
</protein>
<dbReference type="EMBL" id="JAODWD010000001">
    <property type="protein sequence ID" value="MCT7657599.1"/>
    <property type="molecule type" value="Genomic_DNA"/>
</dbReference>
<dbReference type="RefSeq" id="WP_260991628.1">
    <property type="nucleotide sequence ID" value="NZ_JAODWD010000001.1"/>
</dbReference>
<feature type="transmembrane region" description="Helical" evidence="2">
    <location>
        <begin position="28"/>
        <end position="49"/>
    </location>
</feature>
<accession>A0ABT2M5R2</accession>
<evidence type="ECO:0000313" key="4">
    <source>
        <dbReference type="Proteomes" id="UP001206639"/>
    </source>
</evidence>
<feature type="region of interest" description="Disordered" evidence="1">
    <location>
        <begin position="1"/>
        <end position="21"/>
    </location>
</feature>
<organism evidence="3 4">
    <name type="scientific">Mycobacterium deserti</name>
    <dbReference type="NCBI Taxonomy" id="2978347"/>
    <lineage>
        <taxon>Bacteria</taxon>
        <taxon>Bacillati</taxon>
        <taxon>Actinomycetota</taxon>
        <taxon>Actinomycetes</taxon>
        <taxon>Mycobacteriales</taxon>
        <taxon>Mycobacteriaceae</taxon>
        <taxon>Mycobacterium</taxon>
    </lineage>
</organism>
<keyword evidence="4" id="KW-1185">Reference proteome</keyword>
<keyword evidence="2" id="KW-0812">Transmembrane</keyword>